<dbReference type="KEGG" id="abs:AZOBR_180245"/>
<protein>
    <submittedName>
        <fullName evidence="2">Uncharacterized protein</fullName>
    </submittedName>
</protein>
<accession>A0A9P1JSW1</accession>
<reference evidence="2 3" key="1">
    <citation type="journal article" date="2011" name="PLoS Genet.">
        <title>Azospirillum genomes reveal transition of bacteria from aquatic to terrestrial environments.</title>
        <authorList>
            <person name="Wisniewski-Dye F."/>
            <person name="Borziak K."/>
            <person name="Khalsa-Moyers G."/>
            <person name="Alexandre G."/>
            <person name="Sukharnikov L.O."/>
            <person name="Wuichet K."/>
            <person name="Hurst G.B."/>
            <person name="McDonald W.H."/>
            <person name="Robertson J.S."/>
            <person name="Barbe V."/>
            <person name="Calteau A."/>
            <person name="Rouy Z."/>
            <person name="Mangenot S."/>
            <person name="Prigent-Combaret C."/>
            <person name="Normand P."/>
            <person name="Boyer M."/>
            <person name="Siguier P."/>
            <person name="Dessaux Y."/>
            <person name="Elmerich C."/>
            <person name="Condemine G."/>
            <person name="Krishnen G."/>
            <person name="Kennedy I."/>
            <person name="Paterson A.H."/>
            <person name="Gonzalez V."/>
            <person name="Mavingui P."/>
            <person name="Zhulin I.B."/>
        </authorList>
    </citation>
    <scope>NUCLEOTIDE SEQUENCE [LARGE SCALE GENOMIC DNA]</scope>
    <source>
        <strain evidence="2 3">Sp245</strain>
    </source>
</reference>
<name>A0A9P1JSW1_9PROT</name>
<evidence type="ECO:0000313" key="2">
    <source>
        <dbReference type="EMBL" id="CCC99175.1"/>
    </source>
</evidence>
<proteinExistence type="predicted"/>
<dbReference type="AlphaFoldDB" id="A0A9P1JSW1"/>
<feature type="compositionally biased region" description="Basic and acidic residues" evidence="1">
    <location>
        <begin position="45"/>
        <end position="65"/>
    </location>
</feature>
<dbReference type="EMBL" id="HE577327">
    <property type="protein sequence ID" value="CCC99175.1"/>
    <property type="molecule type" value="Genomic_DNA"/>
</dbReference>
<dbReference type="Proteomes" id="UP000007319">
    <property type="component" value="Chromosome"/>
</dbReference>
<feature type="compositionally biased region" description="Basic and acidic residues" evidence="1">
    <location>
        <begin position="7"/>
        <end position="31"/>
    </location>
</feature>
<organism evidence="2 3">
    <name type="scientific">Azospirillum baldaniorum</name>
    <dbReference type="NCBI Taxonomy" id="1064539"/>
    <lineage>
        <taxon>Bacteria</taxon>
        <taxon>Pseudomonadati</taxon>
        <taxon>Pseudomonadota</taxon>
        <taxon>Alphaproteobacteria</taxon>
        <taxon>Rhodospirillales</taxon>
        <taxon>Azospirillaceae</taxon>
        <taxon>Azospirillum</taxon>
    </lineage>
</organism>
<evidence type="ECO:0000313" key="3">
    <source>
        <dbReference type="Proteomes" id="UP000007319"/>
    </source>
</evidence>
<gene>
    <name evidence="2" type="ORF">AZOBR_180245</name>
</gene>
<feature type="region of interest" description="Disordered" evidence="1">
    <location>
        <begin position="1"/>
        <end position="72"/>
    </location>
</feature>
<evidence type="ECO:0000256" key="1">
    <source>
        <dbReference type="SAM" id="MobiDB-lite"/>
    </source>
</evidence>
<sequence length="72" mass="7879">MTSPLPSREREGAQAKRGKGEGDAKKQRLDPRATLTRPLRGHPLPGRERGLNAKYDSRGRGHAEPVRLLVAG</sequence>
<keyword evidence="3" id="KW-1185">Reference proteome</keyword>